<dbReference type="Proteomes" id="UP000076407">
    <property type="component" value="Unassembled WGS sequence"/>
</dbReference>
<sequence length="112" mass="12684">MRRIPYGQQKAQTVHFSKIKRYTLLHSLLYRNICFPPRTGHVLRNGTSANKSHQTGLAFIHKAPQQRMCHATTTTPHTKHCSTTALLGKLLSNPIKPISHIPRSNGISRRSH</sequence>
<keyword evidence="2" id="KW-1185">Reference proteome</keyword>
<name>A0A182XTM4_ANOQN</name>
<accession>A0A182XTM4</accession>
<dbReference type="AlphaFoldDB" id="A0A182XTM4"/>
<reference evidence="1" key="1">
    <citation type="submission" date="2020-05" db="UniProtKB">
        <authorList>
            <consortium name="EnsemblMetazoa"/>
        </authorList>
    </citation>
    <scope>IDENTIFICATION</scope>
    <source>
        <strain evidence="1">SANGQUA</strain>
    </source>
</reference>
<dbReference type="VEuPathDB" id="VectorBase:AQUA015160"/>
<proteinExistence type="predicted"/>
<evidence type="ECO:0000313" key="2">
    <source>
        <dbReference type="Proteomes" id="UP000076407"/>
    </source>
</evidence>
<evidence type="ECO:0000313" key="1">
    <source>
        <dbReference type="EnsemblMetazoa" id="AQUA015160-PA"/>
    </source>
</evidence>
<organism evidence="1 2">
    <name type="scientific">Anopheles quadriannulatus</name>
    <name type="common">Mosquito</name>
    <dbReference type="NCBI Taxonomy" id="34691"/>
    <lineage>
        <taxon>Eukaryota</taxon>
        <taxon>Metazoa</taxon>
        <taxon>Ecdysozoa</taxon>
        <taxon>Arthropoda</taxon>
        <taxon>Hexapoda</taxon>
        <taxon>Insecta</taxon>
        <taxon>Pterygota</taxon>
        <taxon>Neoptera</taxon>
        <taxon>Endopterygota</taxon>
        <taxon>Diptera</taxon>
        <taxon>Nematocera</taxon>
        <taxon>Culicoidea</taxon>
        <taxon>Culicidae</taxon>
        <taxon>Anophelinae</taxon>
        <taxon>Anopheles</taxon>
    </lineage>
</organism>
<protein>
    <submittedName>
        <fullName evidence="1">Uncharacterized protein</fullName>
    </submittedName>
</protein>
<dbReference type="EnsemblMetazoa" id="AQUA015160-RA">
    <property type="protein sequence ID" value="AQUA015160-PA"/>
    <property type="gene ID" value="AQUA015160"/>
</dbReference>